<dbReference type="HOGENOM" id="CLU_844422_0_0_14"/>
<dbReference type="KEGG" id="ssyr:SSYRP_v1c09520"/>
<dbReference type="PATRIC" id="fig|1276229.3.peg.943"/>
<feature type="chain" id="PRO_5004371509" description="Lipoprotein" evidence="1">
    <location>
        <begin position="22"/>
        <end position="329"/>
    </location>
</feature>
<organism evidence="2 3">
    <name type="scientific">Spiroplasma syrphidicola EA-1</name>
    <dbReference type="NCBI Taxonomy" id="1276229"/>
    <lineage>
        <taxon>Bacteria</taxon>
        <taxon>Bacillati</taxon>
        <taxon>Mycoplasmatota</taxon>
        <taxon>Mollicutes</taxon>
        <taxon>Entomoplasmatales</taxon>
        <taxon>Spiroplasmataceae</taxon>
        <taxon>Spiroplasma</taxon>
    </lineage>
</organism>
<reference evidence="2 3" key="1">
    <citation type="journal article" date="2013" name="Genome Biol. Evol.">
        <title>Complete genomes of two dipteran-associated spiroplasmas provided insights into the origin, dynamics, and impacts of viral invasion in spiroplasma.</title>
        <authorList>
            <person name="Ku C."/>
            <person name="Lo W.S."/>
            <person name="Chen L.L."/>
            <person name="Kuo C.H."/>
        </authorList>
    </citation>
    <scope>NUCLEOTIDE SEQUENCE [LARGE SCALE GENOMIC DNA]</scope>
    <source>
        <strain evidence="2">EA-1</strain>
    </source>
</reference>
<evidence type="ECO:0008006" key="4">
    <source>
        <dbReference type="Google" id="ProtNLM"/>
    </source>
</evidence>
<protein>
    <recommendedName>
        <fullName evidence="4">Lipoprotein</fullName>
    </recommendedName>
</protein>
<feature type="signal peptide" evidence="1">
    <location>
        <begin position="1"/>
        <end position="21"/>
    </location>
</feature>
<proteinExistence type="predicted"/>
<dbReference type="AlphaFoldDB" id="R4UF49"/>
<keyword evidence="3" id="KW-1185">Reference proteome</keyword>
<dbReference type="Proteomes" id="UP000013963">
    <property type="component" value="Chromosome"/>
</dbReference>
<evidence type="ECO:0000313" key="3">
    <source>
        <dbReference type="Proteomes" id="UP000013963"/>
    </source>
</evidence>
<dbReference type="OrthoDB" id="387989at2"/>
<dbReference type="EMBL" id="CP005078">
    <property type="protein sequence ID" value="AGM26539.1"/>
    <property type="molecule type" value="Genomic_DNA"/>
</dbReference>
<gene>
    <name evidence="2" type="ORF">SSYRP_v1c09520</name>
</gene>
<dbReference type="STRING" id="1276229.SSYRP_v1c09520"/>
<sequence>MKKLLLLMLSTTITVSPSLLLVACQTKGEVNDQLPLPQWLGKLKSSATNGVAVGYNGYLLPSVSNPYQQTNWVDLEDNHYLYLYLEKATTLSEAVQYFKFNDSADLALTTNILEPITFHQTGDYYGSDSFLTQNTWVNGRSVFPNQKWADIKNSKNMKQLNDKFQAEFNTHGTISDGHPIQPGSDGQQFVWWNSNKWETLLTTKTQKDIYGVWSNTSDPLTVGMNVPLSLIAEDSIKLQATPEEHVFALTLNVKERWIDNNFNIVEYDSPHWGYSFSILDDSQEKLYSSSQLIPYRSKTFAVTEFNQYLKERDFYSFNDKGYQDSTSLQ</sequence>
<evidence type="ECO:0000256" key="1">
    <source>
        <dbReference type="SAM" id="SignalP"/>
    </source>
</evidence>
<dbReference type="PROSITE" id="PS51257">
    <property type="entry name" value="PROKAR_LIPOPROTEIN"/>
    <property type="match status" value="1"/>
</dbReference>
<evidence type="ECO:0000313" key="2">
    <source>
        <dbReference type="EMBL" id="AGM26539.1"/>
    </source>
</evidence>
<name>R4UF49_9MOLU</name>
<accession>R4UF49</accession>
<dbReference type="RefSeq" id="WP_016341178.1">
    <property type="nucleotide sequence ID" value="NC_021284.1"/>
</dbReference>
<keyword evidence="1" id="KW-0732">Signal</keyword>